<feature type="compositionally biased region" description="Basic and acidic residues" evidence="5">
    <location>
        <begin position="810"/>
        <end position="824"/>
    </location>
</feature>
<evidence type="ECO:0000256" key="4">
    <source>
        <dbReference type="ARBA" id="ARBA00023136"/>
    </source>
</evidence>
<feature type="transmembrane region" description="Helical" evidence="6">
    <location>
        <begin position="709"/>
        <end position="734"/>
    </location>
</feature>
<dbReference type="InParanoid" id="F0XR45"/>
<dbReference type="InterPro" id="IPR036291">
    <property type="entry name" value="NAD(P)-bd_dom_sf"/>
</dbReference>
<evidence type="ECO:0000313" key="9">
    <source>
        <dbReference type="Proteomes" id="UP000007796"/>
    </source>
</evidence>
<dbReference type="PANTHER" id="PTHR23502">
    <property type="entry name" value="MAJOR FACILITATOR SUPERFAMILY"/>
    <property type="match status" value="1"/>
</dbReference>
<evidence type="ECO:0000313" key="8">
    <source>
        <dbReference type="EMBL" id="EFW99959.1"/>
    </source>
</evidence>
<dbReference type="Gene3D" id="3.90.25.10">
    <property type="entry name" value="UDP-galactose 4-epimerase, domain 1"/>
    <property type="match status" value="1"/>
</dbReference>
<keyword evidence="2 6" id="KW-0812">Transmembrane</keyword>
<comment type="subcellular location">
    <subcellularLocation>
        <location evidence="1">Membrane</location>
        <topology evidence="1">Multi-pass membrane protein</topology>
    </subcellularLocation>
</comment>
<dbReference type="InterPro" id="IPR011701">
    <property type="entry name" value="MFS"/>
</dbReference>
<keyword evidence="4 6" id="KW-0472">Membrane</keyword>
<evidence type="ECO:0000256" key="1">
    <source>
        <dbReference type="ARBA" id="ARBA00004141"/>
    </source>
</evidence>
<feature type="transmembrane region" description="Helical" evidence="6">
    <location>
        <begin position="579"/>
        <end position="599"/>
    </location>
</feature>
<evidence type="ECO:0000256" key="6">
    <source>
        <dbReference type="SAM" id="Phobius"/>
    </source>
</evidence>
<feature type="transmembrane region" description="Helical" evidence="6">
    <location>
        <begin position="522"/>
        <end position="542"/>
    </location>
</feature>
<dbReference type="EMBL" id="GL629807">
    <property type="protein sequence ID" value="EFW99959.1"/>
    <property type="molecule type" value="Genomic_DNA"/>
</dbReference>
<dbReference type="SUPFAM" id="SSF53474">
    <property type="entry name" value="alpha/beta-Hydrolases"/>
    <property type="match status" value="1"/>
</dbReference>
<evidence type="ECO:0000259" key="7">
    <source>
        <dbReference type="PROSITE" id="PS50850"/>
    </source>
</evidence>
<feature type="region of interest" description="Disordered" evidence="5">
    <location>
        <begin position="802"/>
        <end position="856"/>
    </location>
</feature>
<proteinExistence type="predicted"/>
<protein>
    <submittedName>
        <fullName evidence="8">Isoflavone reductase family protein</fullName>
    </submittedName>
</protein>
<reference evidence="8 9" key="1">
    <citation type="journal article" date="2011" name="Proc. Natl. Acad. Sci. U.S.A.">
        <title>Genome and transcriptome analyses of the mountain pine beetle-fungal symbiont Grosmannia clavigera, a lodgepole pine pathogen.</title>
        <authorList>
            <person name="DiGuistini S."/>
            <person name="Wang Y."/>
            <person name="Liao N.Y."/>
            <person name="Taylor G."/>
            <person name="Tanguay P."/>
            <person name="Feau N."/>
            <person name="Henrissat B."/>
            <person name="Chan S.K."/>
            <person name="Hesse-Orce U."/>
            <person name="Alamouti S.M."/>
            <person name="Tsui C.K.M."/>
            <person name="Docking R.T."/>
            <person name="Levasseur A."/>
            <person name="Haridas S."/>
            <person name="Robertson G."/>
            <person name="Birol I."/>
            <person name="Holt R.A."/>
            <person name="Marra M.A."/>
            <person name="Hamelin R.C."/>
            <person name="Hirst M."/>
            <person name="Jones S.J.M."/>
            <person name="Bohlmann J."/>
            <person name="Breuil C."/>
        </authorList>
    </citation>
    <scope>NUCLEOTIDE SEQUENCE [LARGE SCALE GENOMIC DNA]</scope>
    <source>
        <strain evidence="9">kw1407 / UAMH 11150</strain>
    </source>
</reference>
<dbReference type="SUPFAM" id="SSF103473">
    <property type="entry name" value="MFS general substrate transporter"/>
    <property type="match status" value="1"/>
</dbReference>
<dbReference type="Pfam" id="PF05368">
    <property type="entry name" value="NmrA"/>
    <property type="match status" value="1"/>
</dbReference>
<dbReference type="STRING" id="655863.F0XR45"/>
<feature type="compositionally biased region" description="Polar residues" evidence="5">
    <location>
        <begin position="828"/>
        <end position="839"/>
    </location>
</feature>
<dbReference type="Pfam" id="PF07690">
    <property type="entry name" value="MFS_1"/>
    <property type="match status" value="1"/>
</dbReference>
<sequence length="1151" mass="125334">MQTASIKAYSSSHWTTDDPTLCQASIVGAAGETGTSIIHGLLESSTTQFEITALTRPSSLTKTKNVELERRGVKLVAADFAGPEAELVRLLDGIEAVVVAVDPHNFGLQIPLANAAKAAGVQRFVPCTFATVAPPKGVMQLREMKEDVINHMKKIYLPYTVIDVGWWFQLSIPSLPSGRTQYAISMSGDVIAGDGTVRSALTDMRDVGRYAARIIADARTLNRMVFAYGEVRSQNDVFGLLEKISGETIERTHANVWQISEAAILANIEKAQASSDPKSAQTLWLAQYMHSWGIRGDNTPEHARYLGYLDGKELYPDFQAGTLEAFLTEILDGRARAVYNMEANGNDSSPLPVPYSVFSRRTRTFLTYLLGVITVLSTLTSTIYFPLLPLLSRQLKVSAQAINLTVTAYSVAQAVSPAFFASLADARGRRPILLMLVGLYAAASLGLVFAQRQRSYAALLVLRVVQSLGGSPLPALAYGIVADVALPAERGRLLGPLQSTCNAISAVGPVVGGAVARVTAGALWVFVLLAVLAAALLLLAGLSLPETARSIVGNGSEQPVSVWWRTPWRPANAITSFRILFYPDAAAVLWTVAAPYAVYYTMQVAIPTIFADIYGYDELQIGLVFLPGLAGMTIGGLVAGRLVDRNYAKMASEHGIEIEMTIDRSQAQAELMHFPIEAARYRHALVFVVVMAVLVCGYGWAVQVRVHPAVLLVLQALICASSMLLGHTASTLLVDIFPGEASSAYAAGQIVRCGLGAASAAVLQPLVQAMGYGWYFVSLAAVVGLAAALSVVVSRWKGMAWRQRRGGNGGRDEREDGLPSEEVKVCISRQTPETATSRRQSLDHSRPPDKTKDGMEAHAPNTAQHLVDTARGQYLVQVSWPLDWTADGNPNGTSIDNVPVIYCVDGNVFFFTATDIVRRLQYFADKRAIVVGIGYPLRHAVYADRRKADLTPPSLVRQPEDVLGRDGRPLPDVHHGEAEAFLDVLVEVIVPFVAVHVLPAVPLCRLRQVLFGHSFGGLFALYALFTRPHRFDTVVAASPSIWWNGASIVHEQERAFRDGPAPARKPHLYLTYGTYEQHPPRRPADSDEQYEQRKQLAAGYRMVDNTVEMKNRLQTSNRLETVWMQEFTTEDHGGASVTGLQRGIMRLLGEF</sequence>
<dbReference type="InterPro" id="IPR008030">
    <property type="entry name" value="NmrA-like"/>
</dbReference>
<dbReference type="PANTHER" id="PTHR23502:SF151">
    <property type="entry name" value="MAJOR FACILITATOR SUPERFAMILY (MFS) PROFILE DOMAIN-CONTAINING PROTEIN"/>
    <property type="match status" value="1"/>
</dbReference>
<dbReference type="PROSITE" id="PS50850">
    <property type="entry name" value="MFS"/>
    <property type="match status" value="1"/>
</dbReference>
<keyword evidence="3 6" id="KW-1133">Transmembrane helix</keyword>
<dbReference type="GO" id="GO:0005886">
    <property type="term" value="C:plasma membrane"/>
    <property type="evidence" value="ECO:0007669"/>
    <property type="project" value="TreeGrafter"/>
</dbReference>
<dbReference type="Gene3D" id="1.20.1250.20">
    <property type="entry name" value="MFS general substrate transporter like domains"/>
    <property type="match status" value="1"/>
</dbReference>
<feature type="transmembrane region" description="Helical" evidence="6">
    <location>
        <begin position="684"/>
        <end position="703"/>
    </location>
</feature>
<dbReference type="SUPFAM" id="SSF51735">
    <property type="entry name" value="NAD(P)-binding Rossmann-fold domains"/>
    <property type="match status" value="1"/>
</dbReference>
<dbReference type="HOGENOM" id="CLU_276471_0_0_1"/>
<dbReference type="InterPro" id="IPR036259">
    <property type="entry name" value="MFS_trans_sf"/>
</dbReference>
<accession>F0XR45</accession>
<feature type="transmembrane region" description="Helical" evidence="6">
    <location>
        <begin position="399"/>
        <end position="420"/>
    </location>
</feature>
<evidence type="ECO:0000256" key="5">
    <source>
        <dbReference type="SAM" id="MobiDB-lite"/>
    </source>
</evidence>
<dbReference type="Gene3D" id="3.40.50.720">
    <property type="entry name" value="NAD(P)-binding Rossmann-like Domain"/>
    <property type="match status" value="1"/>
</dbReference>
<evidence type="ECO:0000256" key="3">
    <source>
        <dbReference type="ARBA" id="ARBA00022989"/>
    </source>
</evidence>
<feature type="transmembrane region" description="Helical" evidence="6">
    <location>
        <begin position="365"/>
        <end position="387"/>
    </location>
</feature>
<dbReference type="GeneID" id="25975795"/>
<feature type="domain" description="Major facilitator superfamily (MFS) profile" evidence="7">
    <location>
        <begin position="366"/>
        <end position="798"/>
    </location>
</feature>
<dbReference type="AlphaFoldDB" id="F0XR45"/>
<feature type="transmembrane region" description="Helical" evidence="6">
    <location>
        <begin position="432"/>
        <end position="450"/>
    </location>
</feature>
<keyword evidence="9" id="KW-1185">Reference proteome</keyword>
<dbReference type="eggNOG" id="KOG0255">
    <property type="taxonomic scope" value="Eukaryota"/>
</dbReference>
<dbReference type="Gene3D" id="3.40.50.1820">
    <property type="entry name" value="alpha/beta hydrolase"/>
    <property type="match status" value="1"/>
</dbReference>
<feature type="transmembrane region" description="Helical" evidence="6">
    <location>
        <begin position="619"/>
        <end position="640"/>
    </location>
</feature>
<evidence type="ECO:0000256" key="2">
    <source>
        <dbReference type="ARBA" id="ARBA00022692"/>
    </source>
</evidence>
<feature type="transmembrane region" description="Helical" evidence="6">
    <location>
        <begin position="746"/>
        <end position="767"/>
    </location>
</feature>
<dbReference type="Pfam" id="PF00756">
    <property type="entry name" value="Esterase"/>
    <property type="match status" value="1"/>
</dbReference>
<feature type="compositionally biased region" description="Basic and acidic residues" evidence="5">
    <location>
        <begin position="840"/>
        <end position="856"/>
    </location>
</feature>
<dbReference type="RefSeq" id="XP_014169374.1">
    <property type="nucleotide sequence ID" value="XM_014313899.1"/>
</dbReference>
<dbReference type="InterPro" id="IPR020846">
    <property type="entry name" value="MFS_dom"/>
</dbReference>
<organism evidence="9">
    <name type="scientific">Grosmannia clavigera (strain kw1407 / UAMH 11150)</name>
    <name type="common">Blue stain fungus</name>
    <name type="synonym">Graphiocladiella clavigera</name>
    <dbReference type="NCBI Taxonomy" id="655863"/>
    <lineage>
        <taxon>Eukaryota</taxon>
        <taxon>Fungi</taxon>
        <taxon>Dikarya</taxon>
        <taxon>Ascomycota</taxon>
        <taxon>Pezizomycotina</taxon>
        <taxon>Sordariomycetes</taxon>
        <taxon>Sordariomycetidae</taxon>
        <taxon>Ophiostomatales</taxon>
        <taxon>Ophiostomataceae</taxon>
        <taxon>Leptographium</taxon>
    </lineage>
</organism>
<dbReference type="Proteomes" id="UP000007796">
    <property type="component" value="Unassembled WGS sequence"/>
</dbReference>
<gene>
    <name evidence="8" type="ORF">CMQ_277</name>
</gene>
<dbReference type="GO" id="GO:0022857">
    <property type="term" value="F:transmembrane transporter activity"/>
    <property type="evidence" value="ECO:0007669"/>
    <property type="project" value="InterPro"/>
</dbReference>
<dbReference type="InterPro" id="IPR000801">
    <property type="entry name" value="Esterase-like"/>
</dbReference>
<name>F0XR45_GROCL</name>
<dbReference type="OrthoDB" id="419598at2759"/>
<dbReference type="InterPro" id="IPR029058">
    <property type="entry name" value="AB_hydrolase_fold"/>
</dbReference>
<feature type="transmembrane region" description="Helical" evidence="6">
    <location>
        <begin position="773"/>
        <end position="796"/>
    </location>
</feature>